<evidence type="ECO:0000313" key="2">
    <source>
        <dbReference type="Proteomes" id="UP001162501"/>
    </source>
</evidence>
<dbReference type="Proteomes" id="UP001162501">
    <property type="component" value="Chromosome 3"/>
</dbReference>
<protein>
    <submittedName>
        <fullName evidence="1">Uncharacterized protein</fullName>
    </submittedName>
</protein>
<evidence type="ECO:0000313" key="1">
    <source>
        <dbReference type="EMBL" id="CAI9706307.1"/>
    </source>
</evidence>
<dbReference type="EMBL" id="OX596087">
    <property type="protein sequence ID" value="CAI9706307.1"/>
    <property type="molecule type" value="Genomic_DNA"/>
</dbReference>
<gene>
    <name evidence="1" type="ORF">MRATA1EN3_LOCUS17520</name>
</gene>
<organism evidence="1 2">
    <name type="scientific">Rangifer tarandus platyrhynchus</name>
    <name type="common">Svalbard reindeer</name>
    <dbReference type="NCBI Taxonomy" id="3082113"/>
    <lineage>
        <taxon>Eukaryota</taxon>
        <taxon>Metazoa</taxon>
        <taxon>Chordata</taxon>
        <taxon>Craniata</taxon>
        <taxon>Vertebrata</taxon>
        <taxon>Euteleostomi</taxon>
        <taxon>Mammalia</taxon>
        <taxon>Eutheria</taxon>
        <taxon>Laurasiatheria</taxon>
        <taxon>Artiodactyla</taxon>
        <taxon>Ruminantia</taxon>
        <taxon>Pecora</taxon>
        <taxon>Cervidae</taxon>
        <taxon>Odocoileinae</taxon>
        <taxon>Rangifer</taxon>
    </lineage>
</organism>
<reference evidence="1" key="1">
    <citation type="submission" date="2023-05" db="EMBL/GenBank/DDBJ databases">
        <authorList>
            <consortium name="ELIXIR-Norway"/>
        </authorList>
    </citation>
    <scope>NUCLEOTIDE SEQUENCE</scope>
</reference>
<name>A0ACB0EZT1_RANTA</name>
<proteinExistence type="predicted"/>
<sequence>MLAVSDGRAPRKGVPPWCRGLGAAQPSPAPRPPRSPSARRRGRNSSHFLCAERYAACSLPDRSAARRASSGGADRAALKQADTSPHPHPIPSRRADNRSGVNPLEEQERESQSPRRRGRWEPLPPPPTPASPTPEAAVNRTRGGVGKPRVSPGLAAHGESRSPLLEVPPYGLRLDPGTPSAAGAPRPRISRKRCAPSSPLHPLQPQTAEILGETGLETQVLETSQSSGETPLAGSPSPRTLFRARHFRPSLRCRRLSESGGADSVCF</sequence>
<accession>A0ACB0EZT1</accession>